<proteinExistence type="predicted"/>
<accession>A0A7J2U653</accession>
<comment type="caution">
    <text evidence="2">The sequence shown here is derived from an EMBL/GenBank/DDBJ whole genome shotgun (WGS) entry which is preliminary data.</text>
</comment>
<dbReference type="EMBL" id="DSEU01000060">
    <property type="protein sequence ID" value="HEM67682.1"/>
    <property type="molecule type" value="Genomic_DNA"/>
</dbReference>
<feature type="domain" description="HTH marR-type" evidence="1">
    <location>
        <begin position="29"/>
        <end position="73"/>
    </location>
</feature>
<dbReference type="Pfam" id="PF12802">
    <property type="entry name" value="MarR_2"/>
    <property type="match status" value="1"/>
</dbReference>
<dbReference type="InterPro" id="IPR036390">
    <property type="entry name" value="WH_DNA-bd_sf"/>
</dbReference>
<gene>
    <name evidence="2" type="ORF">ENO26_09020</name>
</gene>
<evidence type="ECO:0000259" key="1">
    <source>
        <dbReference type="Pfam" id="PF12802"/>
    </source>
</evidence>
<organism evidence="2">
    <name type="scientific">Ignisphaera aggregans</name>
    <dbReference type="NCBI Taxonomy" id="334771"/>
    <lineage>
        <taxon>Archaea</taxon>
        <taxon>Thermoproteota</taxon>
        <taxon>Thermoprotei</taxon>
        <taxon>Desulfurococcales</taxon>
        <taxon>Desulfurococcaceae</taxon>
        <taxon>Ignisphaera</taxon>
    </lineage>
</organism>
<reference evidence="2" key="1">
    <citation type="journal article" date="2020" name="mSystems">
        <title>Genome- and Community-Level Interaction Insights into Carbon Utilization and Element Cycling Functions of Hydrothermarchaeota in Hydrothermal Sediment.</title>
        <authorList>
            <person name="Zhou Z."/>
            <person name="Liu Y."/>
            <person name="Xu W."/>
            <person name="Pan J."/>
            <person name="Luo Z.H."/>
            <person name="Li M."/>
        </authorList>
    </citation>
    <scope>NUCLEOTIDE SEQUENCE [LARGE SCALE GENOMIC DNA]</scope>
    <source>
        <strain evidence="2">SpSt-125</strain>
    </source>
</reference>
<dbReference type="Gene3D" id="1.10.10.10">
    <property type="entry name" value="Winged helix-like DNA-binding domain superfamily/Winged helix DNA-binding domain"/>
    <property type="match status" value="1"/>
</dbReference>
<dbReference type="SUPFAM" id="SSF46785">
    <property type="entry name" value="Winged helix' DNA-binding domain"/>
    <property type="match status" value="1"/>
</dbReference>
<sequence length="126" mass="14433">MNYTTFSEYCAETRDSDACCHKIRIYMALALYTLIHHGGWVSAKQLCKETRIPYSYIAMALRKLQRYGLVERVYVPGVHGIASLWRVRDDILNGYGKKNVLDALMKHIKMCIEYSVAGAMQFSETA</sequence>
<dbReference type="AlphaFoldDB" id="A0A7J2U653"/>
<evidence type="ECO:0000313" key="2">
    <source>
        <dbReference type="EMBL" id="HEM67682.1"/>
    </source>
</evidence>
<dbReference type="GO" id="GO:0003700">
    <property type="term" value="F:DNA-binding transcription factor activity"/>
    <property type="evidence" value="ECO:0007669"/>
    <property type="project" value="InterPro"/>
</dbReference>
<dbReference type="InterPro" id="IPR036388">
    <property type="entry name" value="WH-like_DNA-bd_sf"/>
</dbReference>
<protein>
    <recommendedName>
        <fullName evidence="1">HTH marR-type domain-containing protein</fullName>
    </recommendedName>
</protein>
<name>A0A7J2U653_9CREN</name>
<dbReference type="InterPro" id="IPR000835">
    <property type="entry name" value="HTH_MarR-typ"/>
</dbReference>